<dbReference type="InterPro" id="IPR000933">
    <property type="entry name" value="Glyco_hydro_29"/>
</dbReference>
<dbReference type="Pfam" id="PF00754">
    <property type="entry name" value="F5_F8_type_C"/>
    <property type="match status" value="1"/>
</dbReference>
<dbReference type="InterPro" id="IPR057739">
    <property type="entry name" value="Glyco_hydro_29_N"/>
</dbReference>
<accession>A0ABT3PZL9</accession>
<comment type="caution">
    <text evidence="8">The sequence shown here is derived from an EMBL/GenBank/DDBJ whole genome shotgun (WGS) entry which is preliminary data.</text>
</comment>
<comment type="similarity">
    <text evidence="1">Belongs to the glycosyl hydrolase 29 family.</text>
</comment>
<proteinExistence type="inferred from homology"/>
<keyword evidence="3" id="KW-0732">Signal</keyword>
<evidence type="ECO:0000256" key="3">
    <source>
        <dbReference type="ARBA" id="ARBA00022729"/>
    </source>
</evidence>
<dbReference type="InterPro" id="IPR000421">
    <property type="entry name" value="FA58C"/>
</dbReference>
<evidence type="ECO:0000313" key="8">
    <source>
        <dbReference type="EMBL" id="MCW9713276.1"/>
    </source>
</evidence>
<name>A0ABT3PZL9_9BACT</name>
<dbReference type="SUPFAM" id="SSF49785">
    <property type="entry name" value="Galactose-binding domain-like"/>
    <property type="match status" value="1"/>
</dbReference>
<evidence type="ECO:0000256" key="5">
    <source>
        <dbReference type="ARBA" id="ARBA00023295"/>
    </source>
</evidence>
<evidence type="ECO:0000313" key="9">
    <source>
        <dbReference type="Proteomes" id="UP001207337"/>
    </source>
</evidence>
<dbReference type="EMBL" id="JAJNDC010000002">
    <property type="protein sequence ID" value="MCW9713276.1"/>
    <property type="molecule type" value="Genomic_DNA"/>
</dbReference>
<dbReference type="PANTHER" id="PTHR10030:SF37">
    <property type="entry name" value="ALPHA-L-FUCOSIDASE-RELATED"/>
    <property type="match status" value="1"/>
</dbReference>
<evidence type="ECO:0000259" key="7">
    <source>
        <dbReference type="Pfam" id="PF01120"/>
    </source>
</evidence>
<dbReference type="Gene3D" id="3.20.20.80">
    <property type="entry name" value="Glycosidases"/>
    <property type="match status" value="1"/>
</dbReference>
<dbReference type="SMART" id="SM00812">
    <property type="entry name" value="Alpha_L_fucos"/>
    <property type="match status" value="1"/>
</dbReference>
<evidence type="ECO:0000256" key="4">
    <source>
        <dbReference type="ARBA" id="ARBA00022801"/>
    </source>
</evidence>
<keyword evidence="5" id="KW-0326">Glycosidase</keyword>
<evidence type="ECO:0000256" key="1">
    <source>
        <dbReference type="ARBA" id="ARBA00007951"/>
    </source>
</evidence>
<dbReference type="PANTHER" id="PTHR10030">
    <property type="entry name" value="ALPHA-L-FUCOSIDASE"/>
    <property type="match status" value="1"/>
</dbReference>
<gene>
    <name evidence="8" type="ORF">LQ318_10195</name>
</gene>
<dbReference type="InterPro" id="IPR008979">
    <property type="entry name" value="Galactose-bd-like_sf"/>
</dbReference>
<feature type="domain" description="Glycoside hydrolase family 29 N-terminal" evidence="7">
    <location>
        <begin position="59"/>
        <end position="342"/>
    </location>
</feature>
<protein>
    <recommendedName>
        <fullName evidence="2">alpha-L-fucosidase</fullName>
        <ecNumber evidence="2">3.2.1.51</ecNumber>
    </recommendedName>
</protein>
<evidence type="ECO:0000259" key="6">
    <source>
        <dbReference type="Pfam" id="PF00754"/>
    </source>
</evidence>
<dbReference type="Pfam" id="PF01120">
    <property type="entry name" value="Alpha_L_fucos"/>
    <property type="match status" value="1"/>
</dbReference>
<dbReference type="Gene3D" id="2.60.120.260">
    <property type="entry name" value="Galactose-binding domain-like"/>
    <property type="match status" value="1"/>
</dbReference>
<dbReference type="RefSeq" id="WP_265789824.1">
    <property type="nucleotide sequence ID" value="NZ_BAABRS010000002.1"/>
</dbReference>
<dbReference type="InterPro" id="IPR017853">
    <property type="entry name" value="GH"/>
</dbReference>
<feature type="domain" description="F5/8 type C" evidence="6">
    <location>
        <begin position="359"/>
        <end position="460"/>
    </location>
</feature>
<dbReference type="EC" id="3.2.1.51" evidence="2"/>
<reference evidence="8 9" key="1">
    <citation type="submission" date="2021-11" db="EMBL/GenBank/DDBJ databases">
        <title>Aliifidinibius sp. nov., a new bacterium isolated from saline soil.</title>
        <authorList>
            <person name="Galisteo C."/>
            <person name="De La Haba R."/>
            <person name="Sanchez-Porro C."/>
            <person name="Ventosa A."/>
        </authorList>
    </citation>
    <scope>NUCLEOTIDE SEQUENCE [LARGE SCALE GENOMIC DNA]</scope>
    <source>
        <strain evidence="8 9">KACC 190600</strain>
    </source>
</reference>
<dbReference type="SUPFAM" id="SSF51445">
    <property type="entry name" value="(Trans)glycosidases"/>
    <property type="match status" value="1"/>
</dbReference>
<keyword evidence="9" id="KW-1185">Reference proteome</keyword>
<sequence>MKEKSFLFVFLTLLFITILGCQDGNHSSEWPGISPDEVRPTTQQIQYQQKEKVAFVHFGINTFTNREWGTGDEDPELFDPTNFDADQWAKTLSETGFETLILTAKHHDGFCLWPSEYTDHDIANSPYKNGEGDIVKEVSEACKKYGLDFGIYLSPWDMHEQSYGTPEYNEFYMNQLRELLTNYGTISEIWFDGAKGEDAKDMDYDFDEWWSMVRELQPDALIFSDEGPDIRWIGNEHGFAGRTNWSTIDRDSVEIGQAGQTDYLNSGEQGGSDWVVGECDVSIRPGWFYHPEEDDEVKTVAELTEIYMKSVGRNCTLLLNIPPDTTGQFHQTDTDRLYAFSDTLNTLFDDNLAPQATVESSSAGERYPADLVIDESWENFWIASEEDDQPSLMLNFDTPITFDLLSLQEFIPIGQRISRFSVSVQNNGGWQKVADETTIGYKRILQLDETTTSAIRIDLEAFLARPAITEIGIYKSD</sequence>
<dbReference type="Proteomes" id="UP001207337">
    <property type="component" value="Unassembled WGS sequence"/>
</dbReference>
<keyword evidence="4" id="KW-0378">Hydrolase</keyword>
<organism evidence="8 9">
    <name type="scientific">Fodinibius salicampi</name>
    <dbReference type="NCBI Taxonomy" id="1920655"/>
    <lineage>
        <taxon>Bacteria</taxon>
        <taxon>Pseudomonadati</taxon>
        <taxon>Balneolota</taxon>
        <taxon>Balneolia</taxon>
        <taxon>Balneolales</taxon>
        <taxon>Balneolaceae</taxon>
        <taxon>Fodinibius</taxon>
    </lineage>
</organism>
<dbReference type="PROSITE" id="PS51257">
    <property type="entry name" value="PROKAR_LIPOPROTEIN"/>
    <property type="match status" value="1"/>
</dbReference>
<evidence type="ECO:0000256" key="2">
    <source>
        <dbReference type="ARBA" id="ARBA00012662"/>
    </source>
</evidence>